<keyword evidence="2" id="KW-1185">Reference proteome</keyword>
<sequence length="114" mass="13061">MRAYSGCDIWMRSHFFDESRKRPNVITRLHDAASILEVTSSFIVGTSPVPDADLTRFRHYKLLDINAVKNFDFVEAHARRAVARHGLICYGRPRMRAECRSVRWASEVVPGGQL</sequence>
<reference evidence="1" key="2">
    <citation type="submission" date="2020-11" db="EMBL/GenBank/DDBJ databases">
        <authorList>
            <person name="McCartney M.A."/>
            <person name="Auch B."/>
            <person name="Kono T."/>
            <person name="Mallez S."/>
            <person name="Becker A."/>
            <person name="Gohl D.M."/>
            <person name="Silverstein K.A.T."/>
            <person name="Koren S."/>
            <person name="Bechman K.B."/>
            <person name="Herman A."/>
            <person name="Abrahante J.E."/>
            <person name="Garbe J."/>
        </authorList>
    </citation>
    <scope>NUCLEOTIDE SEQUENCE</scope>
    <source>
        <strain evidence="1">Duluth1</strain>
        <tissue evidence="1">Whole animal</tissue>
    </source>
</reference>
<dbReference type="EMBL" id="JAIWYP010000061">
    <property type="protein sequence ID" value="KAH3690528.1"/>
    <property type="molecule type" value="Genomic_DNA"/>
</dbReference>
<gene>
    <name evidence="1" type="ORF">DPMN_194235</name>
</gene>
<name>A0A9D3Y233_DREPO</name>
<evidence type="ECO:0000313" key="1">
    <source>
        <dbReference type="EMBL" id="KAH3690528.1"/>
    </source>
</evidence>
<accession>A0A9D3Y233</accession>
<organism evidence="1 2">
    <name type="scientific">Dreissena polymorpha</name>
    <name type="common">Zebra mussel</name>
    <name type="synonym">Mytilus polymorpha</name>
    <dbReference type="NCBI Taxonomy" id="45954"/>
    <lineage>
        <taxon>Eukaryota</taxon>
        <taxon>Metazoa</taxon>
        <taxon>Spiralia</taxon>
        <taxon>Lophotrochozoa</taxon>
        <taxon>Mollusca</taxon>
        <taxon>Bivalvia</taxon>
        <taxon>Autobranchia</taxon>
        <taxon>Heteroconchia</taxon>
        <taxon>Euheterodonta</taxon>
        <taxon>Imparidentia</taxon>
        <taxon>Neoheterodontei</taxon>
        <taxon>Myida</taxon>
        <taxon>Dreissenoidea</taxon>
        <taxon>Dreissenidae</taxon>
        <taxon>Dreissena</taxon>
    </lineage>
</organism>
<proteinExistence type="predicted"/>
<evidence type="ECO:0000313" key="2">
    <source>
        <dbReference type="Proteomes" id="UP000828390"/>
    </source>
</evidence>
<dbReference type="AlphaFoldDB" id="A0A9D3Y233"/>
<dbReference type="Proteomes" id="UP000828390">
    <property type="component" value="Unassembled WGS sequence"/>
</dbReference>
<protein>
    <submittedName>
        <fullName evidence="1">Uncharacterized protein</fullName>
    </submittedName>
</protein>
<reference evidence="1" key="1">
    <citation type="journal article" date="2019" name="bioRxiv">
        <title>The Genome of the Zebra Mussel, Dreissena polymorpha: A Resource for Invasive Species Research.</title>
        <authorList>
            <person name="McCartney M.A."/>
            <person name="Auch B."/>
            <person name="Kono T."/>
            <person name="Mallez S."/>
            <person name="Zhang Y."/>
            <person name="Obille A."/>
            <person name="Becker A."/>
            <person name="Abrahante J.E."/>
            <person name="Garbe J."/>
            <person name="Badalamenti J.P."/>
            <person name="Herman A."/>
            <person name="Mangelson H."/>
            <person name="Liachko I."/>
            <person name="Sullivan S."/>
            <person name="Sone E.D."/>
            <person name="Koren S."/>
            <person name="Silverstein K.A.T."/>
            <person name="Beckman K.B."/>
            <person name="Gohl D.M."/>
        </authorList>
    </citation>
    <scope>NUCLEOTIDE SEQUENCE</scope>
    <source>
        <strain evidence="1">Duluth1</strain>
        <tissue evidence="1">Whole animal</tissue>
    </source>
</reference>
<comment type="caution">
    <text evidence="1">The sequence shown here is derived from an EMBL/GenBank/DDBJ whole genome shotgun (WGS) entry which is preliminary data.</text>
</comment>